<dbReference type="Gene3D" id="1.10.260.40">
    <property type="entry name" value="lambda repressor-like DNA-binding domains"/>
    <property type="match status" value="1"/>
</dbReference>
<dbReference type="InterPro" id="IPR001387">
    <property type="entry name" value="Cro/C1-type_HTH"/>
</dbReference>
<comment type="caution">
    <text evidence="3">The sequence shown here is derived from an EMBL/GenBank/DDBJ whole genome shotgun (WGS) entry which is preliminary data.</text>
</comment>
<dbReference type="SUPFAM" id="SSF47413">
    <property type="entry name" value="lambda repressor-like DNA-binding domains"/>
    <property type="match status" value="1"/>
</dbReference>
<dbReference type="EMBL" id="SIHJ01000003">
    <property type="protein sequence ID" value="TWT32353.1"/>
    <property type="molecule type" value="Genomic_DNA"/>
</dbReference>
<dbReference type="PANTHER" id="PTHR46558:SF4">
    <property type="entry name" value="DNA-BIDING PHAGE PROTEIN"/>
    <property type="match status" value="1"/>
</dbReference>
<reference evidence="3 4" key="1">
    <citation type="submission" date="2019-02" db="EMBL/GenBank/DDBJ databases">
        <title>Deep-cultivation of Planctomycetes and their phenomic and genomic characterization uncovers novel biology.</title>
        <authorList>
            <person name="Wiegand S."/>
            <person name="Jogler M."/>
            <person name="Boedeker C."/>
            <person name="Pinto D."/>
            <person name="Vollmers J."/>
            <person name="Rivas-Marin E."/>
            <person name="Kohn T."/>
            <person name="Peeters S.H."/>
            <person name="Heuer A."/>
            <person name="Rast P."/>
            <person name="Oberbeckmann S."/>
            <person name="Bunk B."/>
            <person name="Jeske O."/>
            <person name="Meyerdierks A."/>
            <person name="Storesund J.E."/>
            <person name="Kallscheuer N."/>
            <person name="Luecker S."/>
            <person name="Lage O.M."/>
            <person name="Pohl T."/>
            <person name="Merkel B.J."/>
            <person name="Hornburger P."/>
            <person name="Mueller R.-W."/>
            <person name="Bruemmer F."/>
            <person name="Labrenz M."/>
            <person name="Spormann A.M."/>
            <person name="Op Den Camp H."/>
            <person name="Overmann J."/>
            <person name="Amann R."/>
            <person name="Jetten M.S.M."/>
            <person name="Mascher T."/>
            <person name="Medema M.H."/>
            <person name="Devos D.P."/>
            <person name="Kaster A.-K."/>
            <person name="Ovreas L."/>
            <person name="Rohde M."/>
            <person name="Galperin M.Y."/>
            <person name="Jogler C."/>
        </authorList>
    </citation>
    <scope>NUCLEOTIDE SEQUENCE [LARGE SCALE GENOMIC DNA]</scope>
    <source>
        <strain evidence="3 4">KOR34</strain>
    </source>
</reference>
<dbReference type="Pfam" id="PF01381">
    <property type="entry name" value="HTH_3"/>
    <property type="match status" value="1"/>
</dbReference>
<dbReference type="OrthoDB" id="9808239at2"/>
<organism evidence="3 4">
    <name type="scientific">Posidoniimonas corsicana</name>
    <dbReference type="NCBI Taxonomy" id="1938618"/>
    <lineage>
        <taxon>Bacteria</taxon>
        <taxon>Pseudomonadati</taxon>
        <taxon>Planctomycetota</taxon>
        <taxon>Planctomycetia</taxon>
        <taxon>Pirellulales</taxon>
        <taxon>Lacipirellulaceae</taxon>
        <taxon>Posidoniimonas</taxon>
    </lineage>
</organism>
<proteinExistence type="predicted"/>
<evidence type="ECO:0000313" key="4">
    <source>
        <dbReference type="Proteomes" id="UP000316714"/>
    </source>
</evidence>
<evidence type="ECO:0000259" key="2">
    <source>
        <dbReference type="PROSITE" id="PS50943"/>
    </source>
</evidence>
<dbReference type="SMART" id="SM00530">
    <property type="entry name" value="HTH_XRE"/>
    <property type="match status" value="1"/>
</dbReference>
<dbReference type="InterPro" id="IPR010982">
    <property type="entry name" value="Lambda_DNA-bd_dom_sf"/>
</dbReference>
<dbReference type="AlphaFoldDB" id="A0A5C5V338"/>
<gene>
    <name evidence="3" type="ORF">KOR34_41160</name>
</gene>
<dbReference type="Proteomes" id="UP000316714">
    <property type="component" value="Unassembled WGS sequence"/>
</dbReference>
<keyword evidence="4" id="KW-1185">Reference proteome</keyword>
<keyword evidence="1" id="KW-0238">DNA-binding</keyword>
<accession>A0A5C5V338</accession>
<dbReference type="PANTHER" id="PTHR46558">
    <property type="entry name" value="TRACRIPTIONAL REGULATORY PROTEIN-RELATED-RELATED"/>
    <property type="match status" value="1"/>
</dbReference>
<dbReference type="PROSITE" id="PS50943">
    <property type="entry name" value="HTH_CROC1"/>
    <property type="match status" value="1"/>
</dbReference>
<name>A0A5C5V338_9BACT</name>
<sequence length="73" mass="8316">MPRKAEPRLQNRVRELRGERAGMTQQQLADEVGVTRQTIIALEKGAYTPSLALALRIAKLFDEPTDEVFYLED</sequence>
<evidence type="ECO:0000313" key="3">
    <source>
        <dbReference type="EMBL" id="TWT32353.1"/>
    </source>
</evidence>
<dbReference type="GO" id="GO:0003677">
    <property type="term" value="F:DNA binding"/>
    <property type="evidence" value="ECO:0007669"/>
    <property type="project" value="UniProtKB-KW"/>
</dbReference>
<protein>
    <submittedName>
        <fullName evidence="3">Anaerobic benzoate catabolism transcriptional regulator</fullName>
    </submittedName>
</protein>
<dbReference type="RefSeq" id="WP_146567645.1">
    <property type="nucleotide sequence ID" value="NZ_SIHJ01000003.1"/>
</dbReference>
<feature type="domain" description="HTH cro/C1-type" evidence="2">
    <location>
        <begin position="13"/>
        <end position="68"/>
    </location>
</feature>
<dbReference type="CDD" id="cd00093">
    <property type="entry name" value="HTH_XRE"/>
    <property type="match status" value="1"/>
</dbReference>
<evidence type="ECO:0000256" key="1">
    <source>
        <dbReference type="ARBA" id="ARBA00023125"/>
    </source>
</evidence>